<sequence length="172" mass="20160">MITTRKATTADISLINELATEAFPYTYREILTPEQIDYMMDWMYSPESLRRQMEEEGHHYYLIYKDGQAAGYVSIQQEGDDLFHLQKIYVLPAFWKDGLGRRLFEVAVNAIRDLHPTPCRMELNVNRHNPARGFYEHMGMQKVHEGDFPIGNGFYMNDYIMGMDILPLPQKD</sequence>
<dbReference type="GO" id="GO:0016747">
    <property type="term" value="F:acyltransferase activity, transferring groups other than amino-acyl groups"/>
    <property type="evidence" value="ECO:0007669"/>
    <property type="project" value="InterPro"/>
</dbReference>
<dbReference type="SUPFAM" id="SSF55729">
    <property type="entry name" value="Acyl-CoA N-acyltransferases (Nat)"/>
    <property type="match status" value="1"/>
</dbReference>
<dbReference type="Proteomes" id="UP000283855">
    <property type="component" value="Unassembled WGS sequence"/>
</dbReference>
<reference evidence="3 4" key="1">
    <citation type="submission" date="2018-08" db="EMBL/GenBank/DDBJ databases">
        <title>A genome reference for cultivated species of the human gut microbiota.</title>
        <authorList>
            <person name="Zou Y."/>
            <person name="Xue W."/>
            <person name="Luo G."/>
        </authorList>
    </citation>
    <scope>NUCLEOTIDE SEQUENCE [LARGE SCALE GENOMIC DNA]</scope>
    <source>
        <strain evidence="3 4">AM42-38</strain>
    </source>
</reference>
<dbReference type="PROSITE" id="PS51186">
    <property type="entry name" value="GNAT"/>
    <property type="match status" value="1"/>
</dbReference>
<dbReference type="InterPro" id="IPR000182">
    <property type="entry name" value="GNAT_dom"/>
</dbReference>
<dbReference type="Pfam" id="PF13673">
    <property type="entry name" value="Acetyltransf_10"/>
    <property type="match status" value="1"/>
</dbReference>
<dbReference type="PANTHER" id="PTHR43877:SF2">
    <property type="entry name" value="AMINOALKYLPHOSPHONATE N-ACETYLTRANSFERASE-RELATED"/>
    <property type="match status" value="1"/>
</dbReference>
<dbReference type="EMBL" id="QSFT01000005">
    <property type="protein sequence ID" value="RHA77763.1"/>
    <property type="molecule type" value="Genomic_DNA"/>
</dbReference>
<protein>
    <submittedName>
        <fullName evidence="3">GNAT family N-acetyltransferase</fullName>
    </submittedName>
</protein>
<dbReference type="CDD" id="cd04301">
    <property type="entry name" value="NAT_SF"/>
    <property type="match status" value="1"/>
</dbReference>
<dbReference type="PANTHER" id="PTHR43877">
    <property type="entry name" value="AMINOALKYLPHOSPHONATE N-ACETYLTRANSFERASE-RELATED-RELATED"/>
    <property type="match status" value="1"/>
</dbReference>
<evidence type="ECO:0000313" key="3">
    <source>
        <dbReference type="EMBL" id="RHA77763.1"/>
    </source>
</evidence>
<keyword evidence="1 3" id="KW-0808">Transferase</keyword>
<organism evidence="3 4">
    <name type="scientific">Phocaeicola coprophilus</name>
    <dbReference type="NCBI Taxonomy" id="387090"/>
    <lineage>
        <taxon>Bacteria</taxon>
        <taxon>Pseudomonadati</taxon>
        <taxon>Bacteroidota</taxon>
        <taxon>Bacteroidia</taxon>
        <taxon>Bacteroidales</taxon>
        <taxon>Bacteroidaceae</taxon>
        <taxon>Phocaeicola</taxon>
    </lineage>
</organism>
<evidence type="ECO:0000313" key="4">
    <source>
        <dbReference type="Proteomes" id="UP000283855"/>
    </source>
</evidence>
<evidence type="ECO:0000256" key="1">
    <source>
        <dbReference type="ARBA" id="ARBA00022679"/>
    </source>
</evidence>
<comment type="caution">
    <text evidence="3">The sequence shown here is derived from an EMBL/GenBank/DDBJ whole genome shotgun (WGS) entry which is preliminary data.</text>
</comment>
<evidence type="ECO:0000256" key="2">
    <source>
        <dbReference type="ARBA" id="ARBA00023315"/>
    </source>
</evidence>
<proteinExistence type="predicted"/>
<dbReference type="Gene3D" id="3.40.630.30">
    <property type="match status" value="1"/>
</dbReference>
<dbReference type="InterPro" id="IPR016181">
    <property type="entry name" value="Acyl_CoA_acyltransferase"/>
</dbReference>
<dbReference type="GeneID" id="78404036"/>
<gene>
    <name evidence="3" type="ORF">DW921_03855</name>
</gene>
<accession>A0A413T380</accession>
<dbReference type="RefSeq" id="WP_008141714.1">
    <property type="nucleotide sequence ID" value="NZ_CABJGD010000005.1"/>
</dbReference>
<dbReference type="AlphaFoldDB" id="A0A413T380"/>
<dbReference type="InterPro" id="IPR050832">
    <property type="entry name" value="Bact_Acetyltransf"/>
</dbReference>
<keyword evidence="2" id="KW-0012">Acyltransferase</keyword>
<name>A0A413T380_9BACT</name>